<evidence type="ECO:0000256" key="3">
    <source>
        <dbReference type="ARBA" id="ARBA00022989"/>
    </source>
</evidence>
<comment type="similarity">
    <text evidence="5">Belongs to the nematode receptor-like protein sra family.</text>
</comment>
<dbReference type="InterPro" id="IPR000344">
    <property type="entry name" value="7TM_GPCR_serpentine_rcpt_Sra"/>
</dbReference>
<organism evidence="6 7">
    <name type="scientific">Pristionchus pacificus</name>
    <name type="common">Parasitic nematode worm</name>
    <dbReference type="NCBI Taxonomy" id="54126"/>
    <lineage>
        <taxon>Eukaryota</taxon>
        <taxon>Metazoa</taxon>
        <taxon>Ecdysozoa</taxon>
        <taxon>Nematoda</taxon>
        <taxon>Chromadorea</taxon>
        <taxon>Rhabditida</taxon>
        <taxon>Rhabditina</taxon>
        <taxon>Diplogasteromorpha</taxon>
        <taxon>Diplogasteroidea</taxon>
        <taxon>Neodiplogasteridae</taxon>
        <taxon>Pristionchus</taxon>
    </lineage>
</organism>
<dbReference type="Proteomes" id="UP000005239">
    <property type="component" value="Unassembled WGS sequence"/>
</dbReference>
<dbReference type="GO" id="GO:0050907">
    <property type="term" value="P:detection of chemical stimulus involved in sensory perception"/>
    <property type="evidence" value="ECO:0000318"/>
    <property type="project" value="GO_Central"/>
</dbReference>
<keyword evidence="3" id="KW-1133">Transmembrane helix</keyword>
<dbReference type="GO" id="GO:0016020">
    <property type="term" value="C:membrane"/>
    <property type="evidence" value="ECO:0007669"/>
    <property type="project" value="UniProtKB-SubCell"/>
</dbReference>
<gene>
    <name evidence="6" type="primary">WBGene00098017</name>
</gene>
<keyword evidence="4" id="KW-0472">Membrane</keyword>
<evidence type="ECO:0000256" key="1">
    <source>
        <dbReference type="ARBA" id="ARBA00004141"/>
    </source>
</evidence>
<accession>A0A2A6B566</accession>
<name>A0A2A6B566_PRIPA</name>
<reference evidence="7" key="1">
    <citation type="journal article" date="2008" name="Nat. Genet.">
        <title>The Pristionchus pacificus genome provides a unique perspective on nematode lifestyle and parasitism.</title>
        <authorList>
            <person name="Dieterich C."/>
            <person name="Clifton S.W."/>
            <person name="Schuster L.N."/>
            <person name="Chinwalla A."/>
            <person name="Delehaunty K."/>
            <person name="Dinkelacker I."/>
            <person name="Fulton L."/>
            <person name="Fulton R."/>
            <person name="Godfrey J."/>
            <person name="Minx P."/>
            <person name="Mitreva M."/>
            <person name="Roeseler W."/>
            <person name="Tian H."/>
            <person name="Witte H."/>
            <person name="Yang S.P."/>
            <person name="Wilson R.K."/>
            <person name="Sommer R.J."/>
        </authorList>
    </citation>
    <scope>NUCLEOTIDE SEQUENCE [LARGE SCALE GENOMIC DNA]</scope>
    <source>
        <strain evidence="7">PS312</strain>
    </source>
</reference>
<evidence type="ECO:0000313" key="6">
    <source>
        <dbReference type="EnsemblMetazoa" id="PPA08463.1"/>
    </source>
</evidence>
<dbReference type="AlphaFoldDB" id="A0A2A6B566"/>
<accession>A0A8R1U8F6</accession>
<dbReference type="PANTHER" id="PTHR31357">
    <property type="entry name" value="SERPENTINE RECEPTOR CLASS ALPHA-10"/>
    <property type="match status" value="1"/>
</dbReference>
<dbReference type="EnsemblMetazoa" id="PPA08463.1">
    <property type="protein sequence ID" value="PPA08463.1"/>
    <property type="gene ID" value="WBGene00098017"/>
</dbReference>
<sequence length="471" mass="54279">MKLNDDARNQSYFGFSIAMLIQMLLTLIILIIVSTLYLSQSDNANDHLLLEIIIYIFYFFFHCMRIIHSFMGGKHLYVYLYGFVYALISIVLLAFALFKTSEIRVSFAEEKRRKIEEGRVPTLRLSGVFSINAPSRVQNGYGSDTSYVTARESIYHQISISNEFIRLLLRCGTIRPGSTANSSVILTSTVSIILVFYSARHCMRRTIFENVTKELIIFLYFFIVIYSICLILTQLSQLVYRYIAREKCDAQVPKTWCIFRYILTVVACSFAILHSGITAQHGLSAFSFGKRAQMIVSRVAIILSFVYPAIYGVMAYYKDSLAGRTAYCSGFTANSEGVLMFNVYLVLVMDVLNALASLLLWKYNTDRLRAEQSYDLSISFHRRQNLYAMRQFMPIATLHAIVYLVFFVTVYFGQHIKSTMSPGWYLFTSAVANVIPHYCFLCPLILLFLIRRDRFERTSHIYFGALKDQWK</sequence>
<dbReference type="GO" id="GO:0004930">
    <property type="term" value="F:G protein-coupled receptor activity"/>
    <property type="evidence" value="ECO:0007669"/>
    <property type="project" value="InterPro"/>
</dbReference>
<protein>
    <submittedName>
        <fullName evidence="6">G protein-coupled receptor</fullName>
    </submittedName>
</protein>
<evidence type="ECO:0000256" key="4">
    <source>
        <dbReference type="ARBA" id="ARBA00023136"/>
    </source>
</evidence>
<evidence type="ECO:0000313" key="7">
    <source>
        <dbReference type="Proteomes" id="UP000005239"/>
    </source>
</evidence>
<reference evidence="6" key="2">
    <citation type="submission" date="2022-06" db="UniProtKB">
        <authorList>
            <consortium name="EnsemblMetazoa"/>
        </authorList>
    </citation>
    <scope>IDENTIFICATION</scope>
    <source>
        <strain evidence="6">PS312</strain>
    </source>
</reference>
<dbReference type="PANTHER" id="PTHR31357:SF5">
    <property type="entry name" value="SERPENTINE RECEPTOR CLASS ALPHA-1-RELATED"/>
    <property type="match status" value="1"/>
</dbReference>
<dbReference type="GO" id="GO:0004984">
    <property type="term" value="F:olfactory receptor activity"/>
    <property type="evidence" value="ECO:0000318"/>
    <property type="project" value="GO_Central"/>
</dbReference>
<evidence type="ECO:0000256" key="5">
    <source>
        <dbReference type="ARBA" id="ARBA00037994"/>
    </source>
</evidence>
<dbReference type="Pfam" id="PF02117">
    <property type="entry name" value="7TM_GPCR_Sra"/>
    <property type="match status" value="1"/>
</dbReference>
<proteinExistence type="inferred from homology"/>
<keyword evidence="7" id="KW-1185">Reference proteome</keyword>
<evidence type="ECO:0000256" key="2">
    <source>
        <dbReference type="ARBA" id="ARBA00022692"/>
    </source>
</evidence>
<dbReference type="InterPro" id="IPR051080">
    <property type="entry name" value="Nematode_rcpt-like_serp_alpha"/>
</dbReference>
<keyword evidence="2" id="KW-0812">Transmembrane</keyword>
<comment type="subcellular location">
    <subcellularLocation>
        <location evidence="1">Membrane</location>
        <topology evidence="1">Multi-pass membrane protein</topology>
    </subcellularLocation>
</comment>